<name>A0ABR1IYA0_9AGAR</name>
<organism evidence="2 3">
    <name type="scientific">Marasmiellus scandens</name>
    <dbReference type="NCBI Taxonomy" id="2682957"/>
    <lineage>
        <taxon>Eukaryota</taxon>
        <taxon>Fungi</taxon>
        <taxon>Dikarya</taxon>
        <taxon>Basidiomycota</taxon>
        <taxon>Agaricomycotina</taxon>
        <taxon>Agaricomycetes</taxon>
        <taxon>Agaricomycetidae</taxon>
        <taxon>Agaricales</taxon>
        <taxon>Marasmiineae</taxon>
        <taxon>Omphalotaceae</taxon>
        <taxon>Marasmiellus</taxon>
    </lineage>
</organism>
<evidence type="ECO:0000313" key="3">
    <source>
        <dbReference type="Proteomes" id="UP001498398"/>
    </source>
</evidence>
<dbReference type="EMBL" id="JBANRG010000065">
    <property type="protein sequence ID" value="KAK7440985.1"/>
    <property type="molecule type" value="Genomic_DNA"/>
</dbReference>
<gene>
    <name evidence="2" type="ORF">VKT23_016765</name>
</gene>
<proteinExistence type="predicted"/>
<comment type="caution">
    <text evidence="2">The sequence shown here is derived from an EMBL/GenBank/DDBJ whole genome shotgun (WGS) entry which is preliminary data.</text>
</comment>
<evidence type="ECO:0000313" key="2">
    <source>
        <dbReference type="EMBL" id="KAK7440985.1"/>
    </source>
</evidence>
<protein>
    <submittedName>
        <fullName evidence="2">Uncharacterized protein</fullName>
    </submittedName>
</protein>
<feature type="compositionally biased region" description="Basic and acidic residues" evidence="1">
    <location>
        <begin position="326"/>
        <end position="342"/>
    </location>
</feature>
<sequence length="342" mass="39427">MPMNEDINMASELAQAADREANSGKLENPESLVMPEFKNLVRLVRNMYGPKGGRHADWWSESPERHVSFAIFDIRRDSVKTAFQVYRKSAYERAQFETVVQLLSDTLQEADLFFKLEHGLPFVTEEEISSFRVNFAVGSGALELFIDFMNSIYEMFEPETLPLHHLYSEAIREYTLLRKLPSCMLALLRYLRGIIPRHEYDPMNGFRELSTLLNNNSHKLPNGSPSSTFTNAISKINLASGTFQDIQSYLESAFHDLVDSKHMHLSIVAQGPHGLNGFYQQAIYILDVMEVDDPRYDDLYDLYQRVCFQAARKVVNWLKSCGKTQPKTEHTEPRRSDRLNKK</sequence>
<feature type="region of interest" description="Disordered" evidence="1">
    <location>
        <begin position="323"/>
        <end position="342"/>
    </location>
</feature>
<evidence type="ECO:0000256" key="1">
    <source>
        <dbReference type="SAM" id="MobiDB-lite"/>
    </source>
</evidence>
<keyword evidence="3" id="KW-1185">Reference proteome</keyword>
<dbReference type="Proteomes" id="UP001498398">
    <property type="component" value="Unassembled WGS sequence"/>
</dbReference>
<accession>A0ABR1IYA0</accession>
<reference evidence="2 3" key="1">
    <citation type="submission" date="2024-01" db="EMBL/GenBank/DDBJ databases">
        <title>A draft genome for the cacao thread blight pathogen Marasmiellus scandens.</title>
        <authorList>
            <person name="Baruah I.K."/>
            <person name="Leung J."/>
            <person name="Bukari Y."/>
            <person name="Amoako-Attah I."/>
            <person name="Meinhardt L.W."/>
            <person name="Bailey B.A."/>
            <person name="Cohen S.P."/>
        </authorList>
    </citation>
    <scope>NUCLEOTIDE SEQUENCE [LARGE SCALE GENOMIC DNA]</scope>
    <source>
        <strain evidence="2 3">GH-19</strain>
    </source>
</reference>